<organism evidence="2 3">
    <name type="scientific">Phascolomyces articulosus</name>
    <dbReference type="NCBI Taxonomy" id="60185"/>
    <lineage>
        <taxon>Eukaryota</taxon>
        <taxon>Fungi</taxon>
        <taxon>Fungi incertae sedis</taxon>
        <taxon>Mucoromycota</taxon>
        <taxon>Mucoromycotina</taxon>
        <taxon>Mucoromycetes</taxon>
        <taxon>Mucorales</taxon>
        <taxon>Lichtheimiaceae</taxon>
        <taxon>Phascolomyces</taxon>
    </lineage>
</organism>
<feature type="region of interest" description="Disordered" evidence="1">
    <location>
        <begin position="138"/>
        <end position="169"/>
    </location>
</feature>
<protein>
    <submittedName>
        <fullName evidence="2">Uncharacterized protein</fullName>
    </submittedName>
</protein>
<gene>
    <name evidence="2" type="ORF">BDA99DRAFT_564203</name>
</gene>
<reference evidence="2" key="2">
    <citation type="submission" date="2023-02" db="EMBL/GenBank/DDBJ databases">
        <authorList>
            <consortium name="DOE Joint Genome Institute"/>
            <person name="Mondo S.J."/>
            <person name="Chang Y."/>
            <person name="Wang Y."/>
            <person name="Ahrendt S."/>
            <person name="Andreopoulos W."/>
            <person name="Barry K."/>
            <person name="Beard J."/>
            <person name="Benny G.L."/>
            <person name="Blankenship S."/>
            <person name="Bonito G."/>
            <person name="Cuomo C."/>
            <person name="Desiro A."/>
            <person name="Gervers K.A."/>
            <person name="Hundley H."/>
            <person name="Kuo A."/>
            <person name="LaButti K."/>
            <person name="Lang B.F."/>
            <person name="Lipzen A."/>
            <person name="O'Donnell K."/>
            <person name="Pangilinan J."/>
            <person name="Reynolds N."/>
            <person name="Sandor L."/>
            <person name="Smith M.W."/>
            <person name="Tsang A."/>
            <person name="Grigoriev I.V."/>
            <person name="Stajich J.E."/>
            <person name="Spatafora J.W."/>
        </authorList>
    </citation>
    <scope>NUCLEOTIDE SEQUENCE</scope>
    <source>
        <strain evidence="2">RSA 2281</strain>
    </source>
</reference>
<feature type="compositionally biased region" description="Polar residues" evidence="1">
    <location>
        <begin position="243"/>
        <end position="255"/>
    </location>
</feature>
<evidence type="ECO:0000256" key="1">
    <source>
        <dbReference type="SAM" id="MobiDB-lite"/>
    </source>
</evidence>
<name>A0AAD5P9S7_9FUNG</name>
<feature type="region of interest" description="Disordered" evidence="1">
    <location>
        <begin position="243"/>
        <end position="295"/>
    </location>
</feature>
<dbReference type="Proteomes" id="UP001209540">
    <property type="component" value="Unassembled WGS sequence"/>
</dbReference>
<accession>A0AAD5P9S7</accession>
<dbReference type="AlphaFoldDB" id="A0AAD5P9S7"/>
<proteinExistence type="predicted"/>
<feature type="compositionally biased region" description="Polar residues" evidence="1">
    <location>
        <begin position="98"/>
        <end position="120"/>
    </location>
</feature>
<feature type="compositionally biased region" description="Low complexity" evidence="1">
    <location>
        <begin position="46"/>
        <end position="67"/>
    </location>
</feature>
<feature type="region of interest" description="Disordered" evidence="1">
    <location>
        <begin position="1"/>
        <end position="120"/>
    </location>
</feature>
<sequence length="419" mass="45955">MAFAQQHRRPQHRRQLSVSADDLLSDNENQQDFATSLILSPRAIIPPSQQQQQQQPSTTPTTTTTSSDSDNDWHVISSAGSRRTSSATTNTNLRRDSASSTLDAPSDTSSLRQGSDTESFSDIDTLTSSIRNINEFTTLPAHDGTGTFLLDEEPGYFSDGTNRSQDEADSPTAFARVVHRMLDPNNRRDANVHSPQQQQPSPSPPLSWRAQLNDFMPDSASMPNILLPHGGITIPSFAINDNNNTTAAEASPSSTKQEKRTIVAGENKEQDHNSKNNNTSSSEEHPLPSFRPTVAGFPIHDIQSQSDTSASHNTSLSSDVKFTRRRRRNLDSIPSHHPAIPGTIASAAVLSAIWDQIRRITTHILENDANTSETFTNLVSEAAFEGCMPFGSHLHMDFGGSFLSPHPSSRKRVDTWYSA</sequence>
<comment type="caution">
    <text evidence="2">The sequence shown here is derived from an EMBL/GenBank/DDBJ whole genome shotgun (WGS) entry which is preliminary data.</text>
</comment>
<feature type="region of interest" description="Disordered" evidence="1">
    <location>
        <begin position="186"/>
        <end position="211"/>
    </location>
</feature>
<dbReference type="EMBL" id="JAIXMP010000033">
    <property type="protein sequence ID" value="KAI9250234.1"/>
    <property type="molecule type" value="Genomic_DNA"/>
</dbReference>
<keyword evidence="3" id="KW-1185">Reference proteome</keyword>
<evidence type="ECO:0000313" key="3">
    <source>
        <dbReference type="Proteomes" id="UP001209540"/>
    </source>
</evidence>
<feature type="compositionally biased region" description="Low complexity" evidence="1">
    <location>
        <begin position="77"/>
        <end position="92"/>
    </location>
</feature>
<feature type="compositionally biased region" description="Polar residues" evidence="1">
    <location>
        <begin position="26"/>
        <end position="38"/>
    </location>
</feature>
<reference evidence="2" key="1">
    <citation type="journal article" date="2022" name="IScience">
        <title>Evolution of zygomycete secretomes and the origins of terrestrial fungal ecologies.</title>
        <authorList>
            <person name="Chang Y."/>
            <person name="Wang Y."/>
            <person name="Mondo S."/>
            <person name="Ahrendt S."/>
            <person name="Andreopoulos W."/>
            <person name="Barry K."/>
            <person name="Beard J."/>
            <person name="Benny G.L."/>
            <person name="Blankenship S."/>
            <person name="Bonito G."/>
            <person name="Cuomo C."/>
            <person name="Desiro A."/>
            <person name="Gervers K.A."/>
            <person name="Hundley H."/>
            <person name="Kuo A."/>
            <person name="LaButti K."/>
            <person name="Lang B.F."/>
            <person name="Lipzen A."/>
            <person name="O'Donnell K."/>
            <person name="Pangilinan J."/>
            <person name="Reynolds N."/>
            <person name="Sandor L."/>
            <person name="Smith M.E."/>
            <person name="Tsang A."/>
            <person name="Grigoriev I.V."/>
            <person name="Stajich J.E."/>
            <person name="Spatafora J.W."/>
        </authorList>
    </citation>
    <scope>NUCLEOTIDE SEQUENCE</scope>
    <source>
        <strain evidence="2">RSA 2281</strain>
    </source>
</reference>
<evidence type="ECO:0000313" key="2">
    <source>
        <dbReference type="EMBL" id="KAI9250234.1"/>
    </source>
</evidence>
<feature type="compositionally biased region" description="Basic and acidic residues" evidence="1">
    <location>
        <begin position="256"/>
        <end position="274"/>
    </location>
</feature>
<feature type="compositionally biased region" description="Basic residues" evidence="1">
    <location>
        <begin position="1"/>
        <end position="15"/>
    </location>
</feature>